<dbReference type="EMBL" id="UINC01007706">
    <property type="protein sequence ID" value="SVA34699.1"/>
    <property type="molecule type" value="Genomic_DNA"/>
</dbReference>
<feature type="domain" description="Fumarylacetoacetase-like C-terminal" evidence="2">
    <location>
        <begin position="5"/>
        <end position="184"/>
    </location>
</feature>
<proteinExistence type="predicted"/>
<sequence>MGVGWAVFRNYVGHAKEIYGDITDYPRFFLMPPSAMVEADEDGGNVVTLLAPDEHIDHEVEMVIRLGNDLDPVEMCVGIDTTNRTRQSLAKKKGWPWLEGKGFRGSGVLGTWAAWDSRAVEIGLSLNGDTKQQASTDLLVHSVDSIMGHLSGWYDLSPGDLVWTGTPEGVGPMNSGDVIEAWMKNSDGDTISVLNAVCE</sequence>
<gene>
    <name evidence="3" type="ORF">METZ01_LOCUS87553</name>
</gene>
<evidence type="ECO:0000313" key="3">
    <source>
        <dbReference type="EMBL" id="SVA34699.1"/>
    </source>
</evidence>
<dbReference type="AlphaFoldDB" id="A0A381V2T8"/>
<keyword evidence="1" id="KW-0479">Metal-binding</keyword>
<dbReference type="GO" id="GO:0018773">
    <property type="term" value="F:acetylpyruvate hydrolase activity"/>
    <property type="evidence" value="ECO:0007669"/>
    <property type="project" value="TreeGrafter"/>
</dbReference>
<dbReference type="InterPro" id="IPR011234">
    <property type="entry name" value="Fumarylacetoacetase-like_C"/>
</dbReference>
<dbReference type="Gene3D" id="3.90.850.10">
    <property type="entry name" value="Fumarylacetoacetase-like, C-terminal domain"/>
    <property type="match status" value="1"/>
</dbReference>
<evidence type="ECO:0000259" key="2">
    <source>
        <dbReference type="Pfam" id="PF01557"/>
    </source>
</evidence>
<dbReference type="PANTHER" id="PTHR11820:SF7">
    <property type="entry name" value="ACYLPYRUVASE FAHD1, MITOCHONDRIAL"/>
    <property type="match status" value="1"/>
</dbReference>
<evidence type="ECO:0000256" key="1">
    <source>
        <dbReference type="ARBA" id="ARBA00022723"/>
    </source>
</evidence>
<dbReference type="GO" id="GO:0046872">
    <property type="term" value="F:metal ion binding"/>
    <property type="evidence" value="ECO:0007669"/>
    <property type="project" value="UniProtKB-KW"/>
</dbReference>
<organism evidence="3">
    <name type="scientific">marine metagenome</name>
    <dbReference type="NCBI Taxonomy" id="408172"/>
    <lineage>
        <taxon>unclassified sequences</taxon>
        <taxon>metagenomes</taxon>
        <taxon>ecological metagenomes</taxon>
    </lineage>
</organism>
<dbReference type="InterPro" id="IPR036663">
    <property type="entry name" value="Fumarylacetoacetase_C_sf"/>
</dbReference>
<reference evidence="3" key="1">
    <citation type="submission" date="2018-05" db="EMBL/GenBank/DDBJ databases">
        <authorList>
            <person name="Lanie J.A."/>
            <person name="Ng W.-L."/>
            <person name="Kazmierczak K.M."/>
            <person name="Andrzejewski T.M."/>
            <person name="Davidsen T.M."/>
            <person name="Wayne K.J."/>
            <person name="Tettelin H."/>
            <person name="Glass J.I."/>
            <person name="Rusch D."/>
            <person name="Podicherti R."/>
            <person name="Tsui H.-C.T."/>
            <person name="Winkler M.E."/>
        </authorList>
    </citation>
    <scope>NUCLEOTIDE SEQUENCE</scope>
</reference>
<accession>A0A381V2T8</accession>
<dbReference type="SUPFAM" id="SSF56529">
    <property type="entry name" value="FAH"/>
    <property type="match status" value="1"/>
</dbReference>
<protein>
    <recommendedName>
        <fullName evidence="2">Fumarylacetoacetase-like C-terminal domain-containing protein</fullName>
    </recommendedName>
</protein>
<name>A0A381V2T8_9ZZZZ</name>
<dbReference type="PANTHER" id="PTHR11820">
    <property type="entry name" value="ACYLPYRUVASE"/>
    <property type="match status" value="1"/>
</dbReference>
<dbReference type="Pfam" id="PF01557">
    <property type="entry name" value="FAA_hydrolase"/>
    <property type="match status" value="1"/>
</dbReference>